<dbReference type="RefSeq" id="WP_191723337.1">
    <property type="nucleotide sequence ID" value="NZ_JACSQK010000005.1"/>
</dbReference>
<feature type="domain" description="Tyr recombinase" evidence="4">
    <location>
        <begin position="199"/>
        <end position="367"/>
    </location>
</feature>
<dbReference type="EMBL" id="JACSQK010000005">
    <property type="protein sequence ID" value="MBD7960925.1"/>
    <property type="molecule type" value="Genomic_DNA"/>
</dbReference>
<dbReference type="InterPro" id="IPR025166">
    <property type="entry name" value="Integrase_DNA_bind_dom"/>
</dbReference>
<dbReference type="PANTHER" id="PTHR30629">
    <property type="entry name" value="PROPHAGE INTEGRASE"/>
    <property type="match status" value="1"/>
</dbReference>
<comment type="similarity">
    <text evidence="1">Belongs to the 'phage' integrase family.</text>
</comment>
<protein>
    <submittedName>
        <fullName evidence="5">Integrase family protein</fullName>
    </submittedName>
</protein>
<evidence type="ECO:0000256" key="3">
    <source>
        <dbReference type="ARBA" id="ARBA00023172"/>
    </source>
</evidence>
<dbReference type="SUPFAM" id="SSF56349">
    <property type="entry name" value="DNA breaking-rejoining enzymes"/>
    <property type="match status" value="1"/>
</dbReference>
<keyword evidence="2" id="KW-0229">DNA integration</keyword>
<name>A0ABR8SBQ6_9BURK</name>
<organism evidence="5 6">
    <name type="scientific">Comamonas avium</name>
    <dbReference type="NCBI Taxonomy" id="2762231"/>
    <lineage>
        <taxon>Bacteria</taxon>
        <taxon>Pseudomonadati</taxon>
        <taxon>Pseudomonadota</taxon>
        <taxon>Betaproteobacteria</taxon>
        <taxon>Burkholderiales</taxon>
        <taxon>Comamonadaceae</taxon>
        <taxon>Comamonas</taxon>
    </lineage>
</organism>
<dbReference type="InterPro" id="IPR002104">
    <property type="entry name" value="Integrase_catalytic"/>
</dbReference>
<dbReference type="InterPro" id="IPR011010">
    <property type="entry name" value="DNA_brk_join_enz"/>
</dbReference>
<dbReference type="Gene3D" id="1.10.443.10">
    <property type="entry name" value="Intergrase catalytic core"/>
    <property type="match status" value="1"/>
</dbReference>
<dbReference type="Proteomes" id="UP000634919">
    <property type="component" value="Unassembled WGS sequence"/>
</dbReference>
<sequence>MPIVMISESLLVRDGLRPGVILRDRVLCGFCVKVGARTKTFQVATSVRGKQFRCTLGRWPLISVEEARDRAMALLRECRRGVFPERPDKAFKALPTLAEVLPAYCDAKKLKETSRKRYDSFFRTHFAEWLQRPVDDLRHPTFAEHCHQFAQTKGAALVEFGRGVIGALIKYTNAVHGLELATPFTKLAAAGLMPERAKPRPRTLEVSDLPAWKSAVDTLPEPQRDCLMLLLYTGLRRSECAGLTREQVDFEKGLITIPMTKNGKPHRLPITPLMDAILRRRCKGLAAPQTLFKGVSVEHLAEMAIRAGAPKFMLHDLRKLHASVGKAQGIPDSVLRRILNHTPPKSDTLNRHYVAVELTAVSAELVRIQAAVQSAS</sequence>
<dbReference type="PANTHER" id="PTHR30629:SF2">
    <property type="entry name" value="PROPHAGE INTEGRASE INTS-RELATED"/>
    <property type="match status" value="1"/>
</dbReference>
<dbReference type="Pfam" id="PF00589">
    <property type="entry name" value="Phage_integrase"/>
    <property type="match status" value="1"/>
</dbReference>
<keyword evidence="6" id="KW-1185">Reference proteome</keyword>
<dbReference type="Gene3D" id="3.30.160.390">
    <property type="entry name" value="Integrase, DNA-binding domain"/>
    <property type="match status" value="1"/>
</dbReference>
<evidence type="ECO:0000313" key="5">
    <source>
        <dbReference type="EMBL" id="MBD7960925.1"/>
    </source>
</evidence>
<reference evidence="5 6" key="1">
    <citation type="submission" date="2020-08" db="EMBL/GenBank/DDBJ databases">
        <title>A Genomic Blueprint of the Chicken Gut Microbiome.</title>
        <authorList>
            <person name="Gilroy R."/>
            <person name="Ravi A."/>
            <person name="Getino M."/>
            <person name="Pursley I."/>
            <person name="Horton D.L."/>
            <person name="Alikhan N.-F."/>
            <person name="Baker D."/>
            <person name="Gharbi K."/>
            <person name="Hall N."/>
            <person name="Watson M."/>
            <person name="Adriaenssens E.M."/>
            <person name="Foster-Nyarko E."/>
            <person name="Jarju S."/>
            <person name="Secka A."/>
            <person name="Antonio M."/>
            <person name="Oren A."/>
            <person name="Chaudhuri R."/>
            <person name="La Ragione R.M."/>
            <person name="Hildebrand F."/>
            <person name="Pallen M.J."/>
        </authorList>
    </citation>
    <scope>NUCLEOTIDE SEQUENCE [LARGE SCALE GENOMIC DNA]</scope>
    <source>
        <strain evidence="5 6">Sa2CVA6</strain>
    </source>
</reference>
<keyword evidence="3" id="KW-0233">DNA recombination</keyword>
<evidence type="ECO:0000256" key="1">
    <source>
        <dbReference type="ARBA" id="ARBA00008857"/>
    </source>
</evidence>
<dbReference type="InterPro" id="IPR050808">
    <property type="entry name" value="Phage_Integrase"/>
</dbReference>
<dbReference type="Pfam" id="PF13356">
    <property type="entry name" value="Arm-DNA-bind_3"/>
    <property type="match status" value="1"/>
</dbReference>
<accession>A0ABR8SBQ6</accession>
<proteinExistence type="inferred from homology"/>
<gene>
    <name evidence="5" type="ORF">H9646_10550</name>
</gene>
<evidence type="ECO:0000256" key="2">
    <source>
        <dbReference type="ARBA" id="ARBA00022908"/>
    </source>
</evidence>
<dbReference type="InterPro" id="IPR013762">
    <property type="entry name" value="Integrase-like_cat_sf"/>
</dbReference>
<evidence type="ECO:0000313" key="6">
    <source>
        <dbReference type="Proteomes" id="UP000634919"/>
    </source>
</evidence>
<evidence type="ECO:0000259" key="4">
    <source>
        <dbReference type="PROSITE" id="PS51898"/>
    </source>
</evidence>
<dbReference type="InterPro" id="IPR038488">
    <property type="entry name" value="Integrase_DNA-bd_sf"/>
</dbReference>
<comment type="caution">
    <text evidence="5">The sequence shown here is derived from an EMBL/GenBank/DDBJ whole genome shotgun (WGS) entry which is preliminary data.</text>
</comment>
<dbReference type="PROSITE" id="PS51898">
    <property type="entry name" value="TYR_RECOMBINASE"/>
    <property type="match status" value="1"/>
</dbReference>